<dbReference type="InterPro" id="IPR055481">
    <property type="entry name" value="DUF7053"/>
</dbReference>
<dbReference type="EMBL" id="KE747810">
    <property type="protein sequence ID" value="RMZ67691.1"/>
    <property type="molecule type" value="Genomic_DNA"/>
</dbReference>
<proteinExistence type="predicted"/>
<evidence type="ECO:0000313" key="2">
    <source>
        <dbReference type="EMBL" id="RMZ67691.1"/>
    </source>
</evidence>
<protein>
    <submittedName>
        <fullName evidence="2">Nacht and wd40 domain</fullName>
    </submittedName>
</protein>
<feature type="domain" description="DUF7053" evidence="1">
    <location>
        <begin position="3"/>
        <end position="123"/>
    </location>
</feature>
<accession>A0A3M7LZQ5</accession>
<evidence type="ECO:0000313" key="3">
    <source>
        <dbReference type="Proteomes" id="UP000265663"/>
    </source>
</evidence>
<reference evidence="2 3" key="1">
    <citation type="journal article" date="2014" name="PLoS ONE">
        <title>De novo Genome Assembly of the Fungal Plant Pathogen Pyrenophora semeniperda.</title>
        <authorList>
            <person name="Soliai M.M."/>
            <person name="Meyer S.E."/>
            <person name="Udall J.A."/>
            <person name="Elzinga D.E."/>
            <person name="Hermansen R.A."/>
            <person name="Bodily P.M."/>
            <person name="Hart A.A."/>
            <person name="Coleman C.E."/>
        </authorList>
    </citation>
    <scope>NUCLEOTIDE SEQUENCE [LARGE SCALE GENOMIC DNA]</scope>
    <source>
        <strain evidence="2 3">CCB06</strain>
        <tissue evidence="2">Mycelium</tissue>
    </source>
</reference>
<sequence>MSTTHNLHISHPIPPSISPSSVIAALHDHSTALTLQALTTSHTKAPSTPPATLRDTYWYPPDQYPLTTYNVTECITFCPGIGAYGRKYITFPSSFQDTRTGIKTRADAAAGVTVRAEFRVVRSGVGGYGGWGWGWGCWCWWCWCGRGGGVGAGRGCGGELFVVVDAVCQGQVGRGA</sequence>
<keyword evidence="3" id="KW-1185">Reference proteome</keyword>
<dbReference type="PANTHER" id="PTHR38117:SF1">
    <property type="entry name" value="DUF3074 DOMAIN-CONTAINING PROTEIN"/>
    <property type="match status" value="1"/>
</dbReference>
<dbReference type="OrthoDB" id="4276610at2759"/>
<dbReference type="PANTHER" id="PTHR38117">
    <property type="entry name" value="NACHT AND WD40 DOMAIN PROTEIN"/>
    <property type="match status" value="1"/>
</dbReference>
<dbReference type="Pfam" id="PF23155">
    <property type="entry name" value="DUF7053"/>
    <property type="match status" value="1"/>
</dbReference>
<gene>
    <name evidence="2" type="ORF">GMOD_00001652</name>
</gene>
<dbReference type="Proteomes" id="UP000265663">
    <property type="component" value="Unassembled WGS sequence"/>
</dbReference>
<dbReference type="AlphaFoldDB" id="A0A3M7LZQ5"/>
<evidence type="ECO:0000259" key="1">
    <source>
        <dbReference type="Pfam" id="PF23155"/>
    </source>
</evidence>
<name>A0A3M7LZQ5_9PLEO</name>
<organism evidence="2 3">
    <name type="scientific">Pyrenophora seminiperda CCB06</name>
    <dbReference type="NCBI Taxonomy" id="1302712"/>
    <lineage>
        <taxon>Eukaryota</taxon>
        <taxon>Fungi</taxon>
        <taxon>Dikarya</taxon>
        <taxon>Ascomycota</taxon>
        <taxon>Pezizomycotina</taxon>
        <taxon>Dothideomycetes</taxon>
        <taxon>Pleosporomycetidae</taxon>
        <taxon>Pleosporales</taxon>
        <taxon>Pleosporineae</taxon>
        <taxon>Pleosporaceae</taxon>
        <taxon>Pyrenophora</taxon>
    </lineage>
</organism>